<dbReference type="InterPro" id="IPR001173">
    <property type="entry name" value="Glyco_trans_2-like"/>
</dbReference>
<dbReference type="HOGENOM" id="CLU_023845_9_1_9"/>
<comment type="pathway">
    <text evidence="1">Cell wall biogenesis; cell wall polysaccharide biosynthesis.</text>
</comment>
<evidence type="ECO:0000256" key="2">
    <source>
        <dbReference type="ARBA" id="ARBA00006739"/>
    </source>
</evidence>
<comment type="caution">
    <text evidence="6">The sequence shown here is derived from an EMBL/GenBank/DDBJ whole genome shotgun (WGS) entry which is preliminary data.</text>
</comment>
<keyword evidence="3" id="KW-0328">Glycosyltransferase</keyword>
<accession>B7AUJ8</accession>
<evidence type="ECO:0000259" key="5">
    <source>
        <dbReference type="Pfam" id="PF00535"/>
    </source>
</evidence>
<proteinExistence type="inferred from homology"/>
<dbReference type="SUPFAM" id="SSF53448">
    <property type="entry name" value="Nucleotide-diphospho-sugar transferases"/>
    <property type="match status" value="1"/>
</dbReference>
<dbReference type="CDD" id="cd02526">
    <property type="entry name" value="GT2_RfbF_like"/>
    <property type="match status" value="1"/>
</dbReference>
<dbReference type="Gene3D" id="3.90.550.10">
    <property type="entry name" value="Spore Coat Polysaccharide Biosynthesis Protein SpsA, Chain A"/>
    <property type="match status" value="1"/>
</dbReference>
<dbReference type="EMBL" id="ABVQ01000037">
    <property type="protein sequence ID" value="EEC55889.1"/>
    <property type="molecule type" value="Genomic_DNA"/>
</dbReference>
<feature type="domain" description="Glycosyltransferase 2-like" evidence="5">
    <location>
        <begin position="6"/>
        <end position="125"/>
    </location>
</feature>
<dbReference type="PANTHER" id="PTHR43179">
    <property type="entry name" value="RHAMNOSYLTRANSFERASE WBBL"/>
    <property type="match status" value="1"/>
</dbReference>
<dbReference type="InterPro" id="IPR029044">
    <property type="entry name" value="Nucleotide-diphossugar_trans"/>
</dbReference>
<name>B7AUJ8_9FIRM</name>
<keyword evidence="4" id="KW-0808">Transferase</keyword>
<protein>
    <recommendedName>
        <fullName evidence="5">Glycosyltransferase 2-like domain-containing protein</fullName>
    </recommendedName>
</protein>
<dbReference type="GO" id="GO:0016757">
    <property type="term" value="F:glycosyltransferase activity"/>
    <property type="evidence" value="ECO:0007669"/>
    <property type="project" value="UniProtKB-KW"/>
</dbReference>
<dbReference type="Pfam" id="PF00535">
    <property type="entry name" value="Glycos_transf_2"/>
    <property type="match status" value="1"/>
</dbReference>
<dbReference type="STRING" id="483218.BACPEC_02396"/>
<organism evidence="6 7">
    <name type="scientific">[Bacteroides] pectinophilus ATCC 43243</name>
    <dbReference type="NCBI Taxonomy" id="483218"/>
    <lineage>
        <taxon>Bacteria</taxon>
        <taxon>Bacillati</taxon>
        <taxon>Bacillota</taxon>
        <taxon>Clostridia</taxon>
        <taxon>Eubacteriales</taxon>
    </lineage>
</organism>
<keyword evidence="7" id="KW-1185">Reference proteome</keyword>
<evidence type="ECO:0000256" key="3">
    <source>
        <dbReference type="ARBA" id="ARBA00022676"/>
    </source>
</evidence>
<evidence type="ECO:0000256" key="1">
    <source>
        <dbReference type="ARBA" id="ARBA00004776"/>
    </source>
</evidence>
<reference evidence="6 7" key="2">
    <citation type="submission" date="2008-11" db="EMBL/GenBank/DDBJ databases">
        <authorList>
            <person name="Fulton L."/>
            <person name="Clifton S."/>
            <person name="Fulton B."/>
            <person name="Xu J."/>
            <person name="Minx P."/>
            <person name="Pepin K.H."/>
            <person name="Johnson M."/>
            <person name="Bhonagiri V."/>
            <person name="Nash W.E."/>
            <person name="Mardis E.R."/>
            <person name="Wilson R.K."/>
        </authorList>
    </citation>
    <scope>NUCLEOTIDE SEQUENCE [LARGE SCALE GENOMIC DNA]</scope>
    <source>
        <strain evidence="6 7">ATCC 43243</strain>
    </source>
</reference>
<dbReference type="PANTHER" id="PTHR43179:SF12">
    <property type="entry name" value="GALACTOFURANOSYLTRANSFERASE GLFT2"/>
    <property type="match status" value="1"/>
</dbReference>
<dbReference type="Proteomes" id="UP000003136">
    <property type="component" value="Unassembled WGS sequence"/>
</dbReference>
<dbReference type="eggNOG" id="COG1216">
    <property type="taxonomic scope" value="Bacteria"/>
</dbReference>
<evidence type="ECO:0000313" key="6">
    <source>
        <dbReference type="EMBL" id="EEC55889.1"/>
    </source>
</evidence>
<evidence type="ECO:0000313" key="7">
    <source>
        <dbReference type="Proteomes" id="UP000003136"/>
    </source>
</evidence>
<evidence type="ECO:0000256" key="4">
    <source>
        <dbReference type="ARBA" id="ARBA00022679"/>
    </source>
</evidence>
<gene>
    <name evidence="6" type="ORF">BACPEC_02396</name>
</gene>
<sequence>MICAGIVTYNPDISLFKECLGRVAAQVDKVYIADNGSGNVSDVIRCAGEAGCCHNDIICNEDNLGIARALNQVCEAAYNDGYQWILTMDQDSVCDYEMVAGMIPYTDQDNIGILAPEVEFRTDKELIASTKKFDTATQNIRACITSGSLMNLKAWKQIGGFDEWLFIDHVDNEICTHLIKEGYSVVRVRGAKLYQRAGEMKYKKLLSGKKILLPYYSKFRNYYICRNSVFYIRKYKKEINVRHESCVLIYSQLVKLLFERKRWDTLTSTVKGIVDGFRAPIVDTEGEK</sequence>
<reference evidence="6 7" key="1">
    <citation type="submission" date="2008-11" db="EMBL/GenBank/DDBJ databases">
        <title>Draft genome sequence of Bacteroides pectinophilus (ATCC 43243).</title>
        <authorList>
            <person name="Sudarsanam P."/>
            <person name="Ley R."/>
            <person name="Guruge J."/>
            <person name="Turnbaugh P.J."/>
            <person name="Mahowald M."/>
            <person name="Liep D."/>
            <person name="Gordon J."/>
        </authorList>
    </citation>
    <scope>NUCLEOTIDE SEQUENCE [LARGE SCALE GENOMIC DNA]</scope>
    <source>
        <strain evidence="6 7">ATCC 43243</strain>
    </source>
</reference>
<comment type="similarity">
    <text evidence="2">Belongs to the glycosyltransferase 2 family.</text>
</comment>
<dbReference type="AlphaFoldDB" id="B7AUJ8"/>